<feature type="domain" description="Tryptophan synthase beta chain-like PALP" evidence="13">
    <location>
        <begin position="29"/>
        <end position="314"/>
    </location>
</feature>
<proteinExistence type="inferred from homology"/>
<keyword evidence="6 14" id="KW-0808">Transferase</keyword>
<evidence type="ECO:0000256" key="12">
    <source>
        <dbReference type="SAM" id="MobiDB-lite"/>
    </source>
</evidence>
<evidence type="ECO:0000256" key="7">
    <source>
        <dbReference type="ARBA" id="ARBA00022898"/>
    </source>
</evidence>
<evidence type="ECO:0000256" key="4">
    <source>
        <dbReference type="ARBA" id="ARBA00012681"/>
    </source>
</evidence>
<dbReference type="InterPro" id="IPR036052">
    <property type="entry name" value="TrpB-like_PALP_sf"/>
</dbReference>
<evidence type="ECO:0000256" key="11">
    <source>
        <dbReference type="PIRSR" id="PIRSR605856-51"/>
    </source>
</evidence>
<dbReference type="FunFam" id="3.40.50.1100:FF:000006">
    <property type="entry name" value="Cysteine synthase"/>
    <property type="match status" value="1"/>
</dbReference>
<dbReference type="Proteomes" id="UP000231632">
    <property type="component" value="Unassembled WGS sequence"/>
</dbReference>
<dbReference type="Gene3D" id="3.40.50.1100">
    <property type="match status" value="2"/>
</dbReference>
<name>A0A1L8CM93_9PROT</name>
<protein>
    <recommendedName>
        <fullName evidence="4">cysteine synthase</fullName>
        <ecNumber evidence="4">2.5.1.47</ecNumber>
    </recommendedName>
</protein>
<dbReference type="SUPFAM" id="SSF53686">
    <property type="entry name" value="Tryptophan synthase beta subunit-like PLP-dependent enzymes"/>
    <property type="match status" value="1"/>
</dbReference>
<dbReference type="InterPro" id="IPR001216">
    <property type="entry name" value="P-phosphate_BS"/>
</dbReference>
<gene>
    <name evidence="14" type="ORF">MMIC_P0993</name>
</gene>
<dbReference type="AlphaFoldDB" id="A0A1L8CM93"/>
<keyword evidence="7 10" id="KW-0663">Pyridoxal phosphate</keyword>
<feature type="binding site" evidence="10">
    <location>
        <begin position="202"/>
        <end position="206"/>
    </location>
    <ligand>
        <name>pyridoxal 5'-phosphate</name>
        <dbReference type="ChEBI" id="CHEBI:597326"/>
    </ligand>
</feature>
<evidence type="ECO:0000313" key="15">
    <source>
        <dbReference type="Proteomes" id="UP000231632"/>
    </source>
</evidence>
<dbReference type="EC" id="2.5.1.47" evidence="4"/>
<dbReference type="GO" id="GO:0004124">
    <property type="term" value="F:cysteine synthase activity"/>
    <property type="evidence" value="ECO:0007669"/>
    <property type="project" value="UniProtKB-EC"/>
</dbReference>
<comment type="catalytic activity">
    <reaction evidence="9">
        <text>O-acetyl-L-serine + hydrogen sulfide = L-cysteine + acetate</text>
        <dbReference type="Rhea" id="RHEA:14829"/>
        <dbReference type="ChEBI" id="CHEBI:29919"/>
        <dbReference type="ChEBI" id="CHEBI:30089"/>
        <dbReference type="ChEBI" id="CHEBI:35235"/>
        <dbReference type="ChEBI" id="CHEBI:58340"/>
        <dbReference type="EC" id="2.5.1.47"/>
    </reaction>
</comment>
<dbReference type="EMBL" id="BDFD01000006">
    <property type="protein sequence ID" value="GAV20032.1"/>
    <property type="molecule type" value="Genomic_DNA"/>
</dbReference>
<evidence type="ECO:0000256" key="6">
    <source>
        <dbReference type="ARBA" id="ARBA00022679"/>
    </source>
</evidence>
<sequence>MTMIKSSGNWLKHAPYNERTQAVEVTAILDLIGNTPLVQIQHITSHLPDNIRIHAKLERFNPGGSVKDRPALWMIRDGLRSGLLRKDKIILDSTSGNTGIALAMIGANMGFRVRLVMPGNVSDERKRICRAFGAELIFSDPLEGSDGAIMDARKIYEDNPDLYFKPDQYNNPANPRSHEESTGPEIWRDTDGKVTHFIASLGTSGTLVGTGRFLKKTNPDIQIIAAEPDSPFHGIEGLKHIESSIVPGVYDATVYDEKIGIDTDVAYSYTQRLASEEGILCGQSCGCALATALKVAEKLADEGKSGKIVAIFPDGGEKYLSTPVFAASDRVSYAEGI</sequence>
<dbReference type="CDD" id="cd01561">
    <property type="entry name" value="CBS_like"/>
    <property type="match status" value="1"/>
</dbReference>
<dbReference type="UniPathway" id="UPA00136">
    <property type="reaction ID" value="UER00200"/>
</dbReference>
<evidence type="ECO:0000256" key="2">
    <source>
        <dbReference type="ARBA" id="ARBA00004962"/>
    </source>
</evidence>
<evidence type="ECO:0000256" key="10">
    <source>
        <dbReference type="PIRSR" id="PIRSR605856-50"/>
    </source>
</evidence>
<evidence type="ECO:0000256" key="5">
    <source>
        <dbReference type="ARBA" id="ARBA00022605"/>
    </source>
</evidence>
<evidence type="ECO:0000256" key="3">
    <source>
        <dbReference type="ARBA" id="ARBA00007103"/>
    </source>
</evidence>
<dbReference type="InterPro" id="IPR050214">
    <property type="entry name" value="Cys_Synth/Cystath_Beta-Synth"/>
</dbReference>
<comment type="pathway">
    <text evidence="2">Amino-acid biosynthesis; L-cysteine biosynthesis; L-cysteine from L-serine: step 2/2.</text>
</comment>
<dbReference type="STRING" id="1921010.MMIC_P0993"/>
<comment type="caution">
    <text evidence="14">The sequence shown here is derived from an EMBL/GenBank/DDBJ whole genome shotgun (WGS) entry which is preliminary data.</text>
</comment>
<dbReference type="PROSITE" id="PS00901">
    <property type="entry name" value="CYS_SYNTHASE"/>
    <property type="match status" value="1"/>
</dbReference>
<feature type="modified residue" description="N6-(pyridoxal phosphate)lysine" evidence="11">
    <location>
        <position position="67"/>
    </location>
</feature>
<evidence type="ECO:0000256" key="8">
    <source>
        <dbReference type="ARBA" id="ARBA00023192"/>
    </source>
</evidence>
<keyword evidence="8" id="KW-0198">Cysteine biosynthesis</keyword>
<evidence type="ECO:0000256" key="9">
    <source>
        <dbReference type="ARBA" id="ARBA00047931"/>
    </source>
</evidence>
<reference evidence="14 15" key="1">
    <citation type="journal article" date="2017" name="Arch. Microbiol.">
        <title>Mariprofundus micogutta sp. nov., a novel iron-oxidizing zetaproteobacterium isolated from a deep-sea hydrothermal field at the Bayonnaise knoll of the Izu-Ogasawara arc, and a description of Mariprofundales ord. nov. and Zetaproteobacteria classis nov.</title>
        <authorList>
            <person name="Makita H."/>
            <person name="Tanaka E."/>
            <person name="Mitsunobu S."/>
            <person name="Miyazaki M."/>
            <person name="Nunoura T."/>
            <person name="Uematsu K."/>
            <person name="Takaki Y."/>
            <person name="Nishi S."/>
            <person name="Shimamura S."/>
            <person name="Takai K."/>
        </authorList>
    </citation>
    <scope>NUCLEOTIDE SEQUENCE [LARGE SCALE GENOMIC DNA]</scope>
    <source>
        <strain evidence="14 15">ET2</strain>
    </source>
</reference>
<dbReference type="InterPro" id="IPR005856">
    <property type="entry name" value="Cys_synth"/>
</dbReference>
<feature type="compositionally biased region" description="Basic and acidic residues" evidence="12">
    <location>
        <begin position="176"/>
        <end position="186"/>
    </location>
</feature>
<evidence type="ECO:0000256" key="1">
    <source>
        <dbReference type="ARBA" id="ARBA00001933"/>
    </source>
</evidence>
<evidence type="ECO:0000259" key="13">
    <source>
        <dbReference type="Pfam" id="PF00291"/>
    </source>
</evidence>
<feature type="region of interest" description="Disordered" evidence="12">
    <location>
        <begin position="166"/>
        <end position="186"/>
    </location>
</feature>
<accession>A0A1L8CM93</accession>
<dbReference type="NCBIfam" id="TIGR01136">
    <property type="entry name" value="cysKM"/>
    <property type="match status" value="1"/>
</dbReference>
<evidence type="ECO:0000313" key="14">
    <source>
        <dbReference type="EMBL" id="GAV20032.1"/>
    </source>
</evidence>
<dbReference type="PANTHER" id="PTHR10314">
    <property type="entry name" value="CYSTATHIONINE BETA-SYNTHASE"/>
    <property type="match status" value="1"/>
</dbReference>
<dbReference type="GO" id="GO:0006535">
    <property type="term" value="P:cysteine biosynthetic process from serine"/>
    <property type="evidence" value="ECO:0007669"/>
    <property type="project" value="InterPro"/>
</dbReference>
<keyword evidence="15" id="KW-1185">Reference proteome</keyword>
<feature type="binding site" evidence="10">
    <location>
        <position position="284"/>
    </location>
    <ligand>
        <name>pyridoxal 5'-phosphate</name>
        <dbReference type="ChEBI" id="CHEBI:597326"/>
    </ligand>
</feature>
<dbReference type="InterPro" id="IPR001926">
    <property type="entry name" value="TrpB-like_PALP"/>
</dbReference>
<comment type="cofactor">
    <cofactor evidence="1 10">
        <name>pyridoxal 5'-phosphate</name>
        <dbReference type="ChEBI" id="CHEBI:597326"/>
    </cofactor>
</comment>
<keyword evidence="5" id="KW-0028">Amino-acid biosynthesis</keyword>
<organism evidence="14 15">
    <name type="scientific">Mariprofundus micogutta</name>
    <dbReference type="NCBI Taxonomy" id="1921010"/>
    <lineage>
        <taxon>Bacteria</taxon>
        <taxon>Pseudomonadati</taxon>
        <taxon>Pseudomonadota</taxon>
        <taxon>Candidatius Mariprofundia</taxon>
        <taxon>Mariprofundales</taxon>
        <taxon>Mariprofundaceae</taxon>
        <taxon>Mariprofundus</taxon>
    </lineage>
</organism>
<dbReference type="Pfam" id="PF00291">
    <property type="entry name" value="PALP"/>
    <property type="match status" value="1"/>
</dbReference>
<feature type="binding site" evidence="10">
    <location>
        <position position="97"/>
    </location>
    <ligand>
        <name>pyridoxal 5'-phosphate</name>
        <dbReference type="ChEBI" id="CHEBI:597326"/>
    </ligand>
</feature>
<comment type="similarity">
    <text evidence="3">Belongs to the cysteine synthase/cystathionine beta-synthase family.</text>
</comment>